<dbReference type="SUPFAM" id="SSF51679">
    <property type="entry name" value="Bacterial luciferase-like"/>
    <property type="match status" value="1"/>
</dbReference>
<dbReference type="PANTHER" id="PTHR43244:SF1">
    <property type="entry name" value="5,10-METHYLENETETRAHYDROMETHANOPTERIN REDUCTASE"/>
    <property type="match status" value="1"/>
</dbReference>
<comment type="caution">
    <text evidence="3">The sequence shown here is derived from an EMBL/GenBank/DDBJ whole genome shotgun (WGS) entry which is preliminary data.</text>
</comment>
<evidence type="ECO:0000259" key="2">
    <source>
        <dbReference type="Pfam" id="PF00296"/>
    </source>
</evidence>
<sequence length="322" mass="32842">MDVIRIGVNLAAGLGTPGSGNLIDDLVAIARTVAAAGVSTAWLPQGYGYDAIGVLTAVAREVPGIELGTSVVVVQPRHPRVLAGQALTAQAAAHGRFTLGLGVSHPGLLEIYGQPFHRPVAALRTHLDTLLPILDGRRVPGATGIGSDPAGSAVPGARVRVPVLLGALGPTMLRLAGERTDGTITFLAGPRTIGDHVVPLIGAGARDAGRPAPRVVVGLPVAVTSAPDRIRTELNAEYADYAALPSYRTALDRDGFTEPGAIAVVGDESAVVDRLAAYAALGATDVLVSLVGTAEERARTLHLLGAGPLVHANQPASPRRGI</sequence>
<dbReference type="GO" id="GO:0016705">
    <property type="term" value="F:oxidoreductase activity, acting on paired donors, with incorporation or reduction of molecular oxygen"/>
    <property type="evidence" value="ECO:0007669"/>
    <property type="project" value="InterPro"/>
</dbReference>
<dbReference type="PANTHER" id="PTHR43244">
    <property type="match status" value="1"/>
</dbReference>
<dbReference type="InterPro" id="IPR011251">
    <property type="entry name" value="Luciferase-like_dom"/>
</dbReference>
<dbReference type="PATRIC" id="fig|1502723.3.peg.2681"/>
<dbReference type="RefSeq" id="WP_236705976.1">
    <property type="nucleotide sequence ID" value="NZ_JYFN01000024.1"/>
</dbReference>
<reference evidence="4" key="1">
    <citation type="submission" date="2015-02" db="EMBL/GenBank/DDBJ databases">
        <title>Draft Genome of Frankia sp. CpI1-S.</title>
        <authorList>
            <person name="Oshone R.T."/>
            <person name="Ngom M."/>
            <person name="Ghodhbane-Gtari F."/>
            <person name="Gtari M."/>
            <person name="Morris K."/>
            <person name="Thomas K."/>
            <person name="Sen A."/>
            <person name="Tisa L.S."/>
        </authorList>
    </citation>
    <scope>NUCLEOTIDE SEQUENCE [LARGE SCALE GENOMIC DNA]</scope>
    <source>
        <strain evidence="4">CpI1-S</strain>
    </source>
</reference>
<keyword evidence="1" id="KW-0560">Oxidoreductase</keyword>
<reference evidence="3 4" key="2">
    <citation type="journal article" date="2016" name="Genome Announc.">
        <title>Permanent Draft Genome Sequences for Two Variants of Frankia sp. Strain CpI1, the First Frankia Strain Isolated from Root Nodules of Comptonia peregrina.</title>
        <authorList>
            <person name="Oshone R."/>
            <person name="Hurst S.G.IV."/>
            <person name="Abebe-Akele F."/>
            <person name="Simpson S."/>
            <person name="Morris K."/>
            <person name="Thomas W.K."/>
            <person name="Tisa L.S."/>
        </authorList>
    </citation>
    <scope>NUCLEOTIDE SEQUENCE [LARGE SCALE GENOMIC DNA]</scope>
    <source>
        <strain evidence="4">CpI1-S</strain>
    </source>
</reference>
<proteinExistence type="predicted"/>
<feature type="domain" description="Luciferase-like" evidence="2">
    <location>
        <begin position="8"/>
        <end position="284"/>
    </location>
</feature>
<keyword evidence="4" id="KW-1185">Reference proteome</keyword>
<dbReference type="EMBL" id="JYFN01000024">
    <property type="protein sequence ID" value="KJE22393.1"/>
    <property type="molecule type" value="Genomic_DNA"/>
</dbReference>
<dbReference type="Pfam" id="PF00296">
    <property type="entry name" value="Bac_luciferase"/>
    <property type="match status" value="1"/>
</dbReference>
<name>A0A0D8BDQ6_9ACTN</name>
<dbReference type="InterPro" id="IPR019910">
    <property type="entry name" value="Lucif-like_OxRdtase_MSMEG_4879"/>
</dbReference>
<dbReference type="InterPro" id="IPR036661">
    <property type="entry name" value="Luciferase-like_sf"/>
</dbReference>
<evidence type="ECO:0000256" key="1">
    <source>
        <dbReference type="ARBA" id="ARBA00023002"/>
    </source>
</evidence>
<organism evidence="3 4">
    <name type="scientific">Frankia torreyi</name>
    <dbReference type="NCBI Taxonomy" id="1856"/>
    <lineage>
        <taxon>Bacteria</taxon>
        <taxon>Bacillati</taxon>
        <taxon>Actinomycetota</taxon>
        <taxon>Actinomycetes</taxon>
        <taxon>Frankiales</taxon>
        <taxon>Frankiaceae</taxon>
        <taxon>Frankia</taxon>
    </lineage>
</organism>
<gene>
    <name evidence="3" type="ORF">FF36_03265</name>
</gene>
<dbReference type="Gene3D" id="3.20.20.30">
    <property type="entry name" value="Luciferase-like domain"/>
    <property type="match status" value="1"/>
</dbReference>
<protein>
    <submittedName>
        <fullName evidence="3">Oxidoreductase</fullName>
    </submittedName>
</protein>
<dbReference type="CDD" id="cd01097">
    <property type="entry name" value="Tetrahydromethanopterin_reductase"/>
    <property type="match status" value="1"/>
</dbReference>
<evidence type="ECO:0000313" key="3">
    <source>
        <dbReference type="EMBL" id="KJE22393.1"/>
    </source>
</evidence>
<dbReference type="InterPro" id="IPR050564">
    <property type="entry name" value="F420-G6PD/mer"/>
</dbReference>
<evidence type="ECO:0000313" key="4">
    <source>
        <dbReference type="Proteomes" id="UP000032545"/>
    </source>
</evidence>
<dbReference type="Proteomes" id="UP000032545">
    <property type="component" value="Unassembled WGS sequence"/>
</dbReference>
<dbReference type="NCBIfam" id="TIGR03564">
    <property type="entry name" value="F420_MSMEG_4879"/>
    <property type="match status" value="1"/>
</dbReference>
<dbReference type="AlphaFoldDB" id="A0A0D8BDQ6"/>
<accession>A0A0D8BDQ6</accession>